<organism evidence="1 2">
    <name type="scientific">Candidatus Onthovivens merdipullorum</name>
    <dbReference type="NCBI Taxonomy" id="2840889"/>
    <lineage>
        <taxon>Bacteria</taxon>
        <taxon>Bacillati</taxon>
        <taxon>Bacillota</taxon>
        <taxon>Bacilli</taxon>
        <taxon>Bacillales</taxon>
        <taxon>Candidatus Onthovivens</taxon>
    </lineage>
</organism>
<dbReference type="EMBL" id="JADIMY010000126">
    <property type="protein sequence ID" value="MBO8428199.1"/>
    <property type="molecule type" value="Genomic_DNA"/>
</dbReference>
<evidence type="ECO:0000313" key="2">
    <source>
        <dbReference type="Proteomes" id="UP000823613"/>
    </source>
</evidence>
<dbReference type="AlphaFoldDB" id="A0A9D9DIE2"/>
<name>A0A9D9DIE2_9BACL</name>
<gene>
    <name evidence="1" type="ORF">IAC58_06630</name>
</gene>
<evidence type="ECO:0008006" key="3">
    <source>
        <dbReference type="Google" id="ProtNLM"/>
    </source>
</evidence>
<accession>A0A9D9DIE2</accession>
<reference evidence="1" key="2">
    <citation type="journal article" date="2021" name="PeerJ">
        <title>Extensive microbial diversity within the chicken gut microbiome revealed by metagenomics and culture.</title>
        <authorList>
            <person name="Gilroy R."/>
            <person name="Ravi A."/>
            <person name="Getino M."/>
            <person name="Pursley I."/>
            <person name="Horton D.L."/>
            <person name="Alikhan N.F."/>
            <person name="Baker D."/>
            <person name="Gharbi K."/>
            <person name="Hall N."/>
            <person name="Watson M."/>
            <person name="Adriaenssens E.M."/>
            <person name="Foster-Nyarko E."/>
            <person name="Jarju S."/>
            <person name="Secka A."/>
            <person name="Antonio M."/>
            <person name="Oren A."/>
            <person name="Chaudhuri R.R."/>
            <person name="La Ragione R."/>
            <person name="Hildebrand F."/>
            <person name="Pallen M.J."/>
        </authorList>
    </citation>
    <scope>NUCLEOTIDE SEQUENCE</scope>
    <source>
        <strain evidence="1">11159</strain>
    </source>
</reference>
<evidence type="ECO:0000313" key="1">
    <source>
        <dbReference type="EMBL" id="MBO8428199.1"/>
    </source>
</evidence>
<proteinExistence type="predicted"/>
<sequence>MHLKIFHIIPILFLVSACNGEIPDNLATVINSFLIDKAILNDTICDLDYTEYHYDIIKEQEVLTYYNKVNIQFDSSSEENYYYYIKIESLENGNLTINEKLANFKGNNTYILETNNNGEYSSNIIDKSRMEDDLTNFYYNEVTSDYYSGGLYFGDEFKINYREYTYMSIDKEGFLNYNLPFTQFDNLPFIQKISYKVDNYGMVVNLDQEIQEYDDSNLFDAEYIRKNTYLLNANYNCDINKITTLK</sequence>
<protein>
    <recommendedName>
        <fullName evidence="3">Lipoprotein</fullName>
    </recommendedName>
</protein>
<dbReference type="PROSITE" id="PS51257">
    <property type="entry name" value="PROKAR_LIPOPROTEIN"/>
    <property type="match status" value="1"/>
</dbReference>
<comment type="caution">
    <text evidence="1">The sequence shown here is derived from an EMBL/GenBank/DDBJ whole genome shotgun (WGS) entry which is preliminary data.</text>
</comment>
<dbReference type="Proteomes" id="UP000823613">
    <property type="component" value="Unassembled WGS sequence"/>
</dbReference>
<reference evidence="1" key="1">
    <citation type="submission" date="2020-10" db="EMBL/GenBank/DDBJ databases">
        <authorList>
            <person name="Gilroy R."/>
        </authorList>
    </citation>
    <scope>NUCLEOTIDE SEQUENCE</scope>
    <source>
        <strain evidence="1">11159</strain>
    </source>
</reference>